<organism evidence="2 3">
    <name type="scientific">Actinacidiphila glaucinigra</name>
    <dbReference type="NCBI Taxonomy" id="235986"/>
    <lineage>
        <taxon>Bacteria</taxon>
        <taxon>Bacillati</taxon>
        <taxon>Actinomycetota</taxon>
        <taxon>Actinomycetes</taxon>
        <taxon>Kitasatosporales</taxon>
        <taxon>Streptomycetaceae</taxon>
        <taxon>Actinacidiphila</taxon>
    </lineage>
</organism>
<feature type="transmembrane region" description="Helical" evidence="1">
    <location>
        <begin position="50"/>
        <end position="70"/>
    </location>
</feature>
<evidence type="ECO:0000313" key="3">
    <source>
        <dbReference type="Proteomes" id="UP000198280"/>
    </source>
</evidence>
<proteinExistence type="predicted"/>
<evidence type="ECO:0000313" key="2">
    <source>
        <dbReference type="EMBL" id="SNS04637.1"/>
    </source>
</evidence>
<name>A0A239B9L1_9ACTN</name>
<evidence type="ECO:0000256" key="1">
    <source>
        <dbReference type="SAM" id="Phobius"/>
    </source>
</evidence>
<feature type="transmembrane region" description="Helical" evidence="1">
    <location>
        <begin position="12"/>
        <end position="38"/>
    </location>
</feature>
<dbReference type="AlphaFoldDB" id="A0A239B9L1"/>
<gene>
    <name evidence="2" type="ORF">SAMN05216252_102484</name>
</gene>
<dbReference type="EMBL" id="FZOF01000002">
    <property type="protein sequence ID" value="SNS04637.1"/>
    <property type="molecule type" value="Genomic_DNA"/>
</dbReference>
<keyword evidence="3" id="KW-1185">Reference proteome</keyword>
<sequence length="76" mass="8109">MPSQMHPSLASRALRVLLGAGVSYALATGLVLLIFALLPQDALRSLQESGFFWTVLATAVVIFAAGALALRGRRER</sequence>
<keyword evidence="1" id="KW-0472">Membrane</keyword>
<keyword evidence="1" id="KW-1133">Transmembrane helix</keyword>
<keyword evidence="1" id="KW-0812">Transmembrane</keyword>
<reference evidence="2 3" key="1">
    <citation type="submission" date="2017-06" db="EMBL/GenBank/DDBJ databases">
        <authorList>
            <person name="Kim H.J."/>
            <person name="Triplett B.A."/>
        </authorList>
    </citation>
    <scope>NUCLEOTIDE SEQUENCE [LARGE SCALE GENOMIC DNA]</scope>
    <source>
        <strain evidence="2 3">CGMCC 4.1858</strain>
    </source>
</reference>
<accession>A0A239B9L1</accession>
<protein>
    <submittedName>
        <fullName evidence="2">Uncharacterized protein</fullName>
    </submittedName>
</protein>
<dbReference type="Proteomes" id="UP000198280">
    <property type="component" value="Unassembled WGS sequence"/>
</dbReference>